<dbReference type="OrthoDB" id="1427074at2"/>
<dbReference type="EMBL" id="MTCY01000021">
    <property type="protein sequence ID" value="OWP76988.1"/>
    <property type="molecule type" value="Genomic_DNA"/>
</dbReference>
<dbReference type="Pfam" id="PF06835">
    <property type="entry name" value="LptC"/>
    <property type="match status" value="1"/>
</dbReference>
<evidence type="ECO:0000313" key="1">
    <source>
        <dbReference type="EMBL" id="OWP76988.1"/>
    </source>
</evidence>
<dbReference type="Proteomes" id="UP000198034">
    <property type="component" value="Unassembled WGS sequence"/>
</dbReference>
<organism evidence="1 2">
    <name type="scientific">Flavobacterium columnare</name>
    <dbReference type="NCBI Taxonomy" id="996"/>
    <lineage>
        <taxon>Bacteria</taxon>
        <taxon>Pseudomonadati</taxon>
        <taxon>Bacteroidota</taxon>
        <taxon>Flavobacteriia</taxon>
        <taxon>Flavobacteriales</taxon>
        <taxon>Flavobacteriaceae</taxon>
        <taxon>Flavobacterium</taxon>
    </lineage>
</organism>
<dbReference type="PROSITE" id="PS51257">
    <property type="entry name" value="PROKAR_LIPOPROTEIN"/>
    <property type="match status" value="1"/>
</dbReference>
<dbReference type="GO" id="GO:0005886">
    <property type="term" value="C:plasma membrane"/>
    <property type="evidence" value="ECO:0007669"/>
    <property type="project" value="InterPro"/>
</dbReference>
<gene>
    <name evidence="1" type="ORF">BWK62_08540</name>
</gene>
<name>A0A246GAG3_9FLAO</name>
<proteinExistence type="predicted"/>
<reference evidence="1 2" key="1">
    <citation type="journal article" date="2017" name="Infect. Genet. Evol.">
        <title>Comparative genome analysis of fish pathogen Flavobacterium columnare reveals extensive sequence diversity within the species.</title>
        <authorList>
            <person name="Kayansamruaj P."/>
            <person name="Dong H.T."/>
            <person name="Hirono I."/>
            <person name="Kondo H."/>
            <person name="Senapin S."/>
            <person name="Rodkhum C."/>
        </authorList>
    </citation>
    <scope>NUCLEOTIDE SEQUENCE [LARGE SCALE GENOMIC DNA]</scope>
    <source>
        <strain evidence="1 2">1214</strain>
    </source>
</reference>
<sequence>MISLIQKKNIFKVLLFLIASLFFVACENSINEVRKINITSINPVGEIENFNLKYTDSGKIKAVLISPKMLDYTTAEFPFNEFPDGLNLAVYDEKGNKSLVTSKYAIIYSKTNLIELDQNVVITTHDGKRLETEQLYYDQKKEWFFTQKPFRFTNNGSVISGVGIDFSKDFSFLDTQNIQGTYNL</sequence>
<accession>A0A246GAG3</accession>
<comment type="caution">
    <text evidence="1">The sequence shown here is derived from an EMBL/GenBank/DDBJ whole genome shotgun (WGS) entry which is preliminary data.</text>
</comment>
<protein>
    <submittedName>
        <fullName evidence="1">LPS export ABC transporter periplasmic protein LptC</fullName>
    </submittedName>
</protein>
<dbReference type="InterPro" id="IPR026265">
    <property type="entry name" value="LptC"/>
</dbReference>
<dbReference type="InterPro" id="IPR010664">
    <property type="entry name" value="LipoPS_assembly_LptC-rel"/>
</dbReference>
<dbReference type="Gene3D" id="2.60.450.10">
    <property type="entry name" value="Lipopolysaccharide (LPS) transport protein A like domain"/>
    <property type="match status" value="1"/>
</dbReference>
<dbReference type="AlphaFoldDB" id="A0A246GAG3"/>
<evidence type="ECO:0000313" key="2">
    <source>
        <dbReference type="Proteomes" id="UP000198034"/>
    </source>
</evidence>
<dbReference type="NCBIfam" id="TIGR04409">
    <property type="entry name" value="LptC_YrbK"/>
    <property type="match status" value="1"/>
</dbReference>
<dbReference type="GO" id="GO:0015221">
    <property type="term" value="F:lipopolysaccharide transmembrane transporter activity"/>
    <property type="evidence" value="ECO:0007669"/>
    <property type="project" value="InterPro"/>
</dbReference>